<dbReference type="InterPro" id="IPR013785">
    <property type="entry name" value="Aldolase_TIM"/>
</dbReference>
<evidence type="ECO:0000313" key="3">
    <source>
        <dbReference type="EMBL" id="EST11772.1"/>
    </source>
</evidence>
<protein>
    <submittedName>
        <fullName evidence="3">3-deoxy-7-phosphoheptulonate synthase</fullName>
    </submittedName>
</protein>
<name>V6IWW1_9BACL</name>
<evidence type="ECO:0000256" key="1">
    <source>
        <dbReference type="ARBA" id="ARBA00022679"/>
    </source>
</evidence>
<gene>
    <name evidence="3" type="ORF">P343_10995</name>
</gene>
<dbReference type="Proteomes" id="UP000018296">
    <property type="component" value="Unassembled WGS sequence"/>
</dbReference>
<dbReference type="RefSeq" id="WP_023510447.1">
    <property type="nucleotide sequence ID" value="NZ_AWTC01000009.1"/>
</dbReference>
<dbReference type="GO" id="GO:0016740">
    <property type="term" value="F:transferase activity"/>
    <property type="evidence" value="ECO:0007669"/>
    <property type="project" value="UniProtKB-KW"/>
</dbReference>
<keyword evidence="4" id="KW-1185">Reference proteome</keyword>
<dbReference type="SUPFAM" id="SSF51569">
    <property type="entry name" value="Aldolase"/>
    <property type="match status" value="1"/>
</dbReference>
<dbReference type="GO" id="GO:0016832">
    <property type="term" value="F:aldehyde-lyase activity"/>
    <property type="evidence" value="ECO:0007669"/>
    <property type="project" value="InterPro"/>
</dbReference>
<dbReference type="Pfam" id="PF00793">
    <property type="entry name" value="DAHP_synth_1"/>
    <property type="match status" value="1"/>
</dbReference>
<dbReference type="NCBIfam" id="NF009239">
    <property type="entry name" value="PRK12595.1"/>
    <property type="match status" value="1"/>
</dbReference>
<evidence type="ECO:0000259" key="2">
    <source>
        <dbReference type="Pfam" id="PF00793"/>
    </source>
</evidence>
<comment type="caution">
    <text evidence="3">The sequence shown here is derived from an EMBL/GenBank/DDBJ whole genome shotgun (WGS) entry which is preliminary data.</text>
</comment>
<dbReference type="PANTHER" id="PTHR43018">
    <property type="entry name" value="PHOSPHO-2-DEHYDRO-3-DEOXYHEPTONATE ALDOLASE"/>
    <property type="match status" value="1"/>
</dbReference>
<dbReference type="NCBIfam" id="TIGR01361">
    <property type="entry name" value="DAHP_synth_Bsub"/>
    <property type="match status" value="1"/>
</dbReference>
<feature type="domain" description="DAHP synthetase I/KDSA" evidence="2">
    <location>
        <begin position="84"/>
        <end position="324"/>
    </location>
</feature>
<dbReference type="NCBIfam" id="NF006421">
    <property type="entry name" value="PRK08673.1"/>
    <property type="match status" value="1"/>
</dbReference>
<dbReference type="InterPro" id="IPR052899">
    <property type="entry name" value="Class-I_DAHP_synthase"/>
</dbReference>
<dbReference type="Gene3D" id="3.20.20.70">
    <property type="entry name" value="Aldolase class I"/>
    <property type="match status" value="1"/>
</dbReference>
<dbReference type="InterPro" id="IPR006218">
    <property type="entry name" value="DAHP1/KDSA"/>
</dbReference>
<organism evidence="3 4">
    <name type="scientific">Sporolactobacillus laevolacticus DSM 442</name>
    <dbReference type="NCBI Taxonomy" id="1395513"/>
    <lineage>
        <taxon>Bacteria</taxon>
        <taxon>Bacillati</taxon>
        <taxon>Bacillota</taxon>
        <taxon>Bacilli</taxon>
        <taxon>Bacillales</taxon>
        <taxon>Sporolactobacillaceae</taxon>
        <taxon>Sporolactobacillus</taxon>
    </lineage>
</organism>
<dbReference type="InterPro" id="IPR006268">
    <property type="entry name" value="DAHP_syn_2"/>
</dbReference>
<dbReference type="eggNOG" id="COG2876">
    <property type="taxonomic scope" value="Bacteria"/>
</dbReference>
<proteinExistence type="predicted"/>
<dbReference type="PATRIC" id="fig|1395513.3.peg.2220"/>
<dbReference type="EMBL" id="AWTC01000009">
    <property type="protein sequence ID" value="EST11772.1"/>
    <property type="molecule type" value="Genomic_DNA"/>
</dbReference>
<evidence type="ECO:0000313" key="4">
    <source>
        <dbReference type="Proteomes" id="UP000018296"/>
    </source>
</evidence>
<dbReference type="STRING" id="1395513.P343_10995"/>
<sequence>MIIQFKKPVNNQILEELKTKFAQIPKQVLVIDNHMAVIDLDHFDFSDQESSAIDEVITKTPTYVLGSRLFHPEDTIIKLPHSEIGGNTFTMMAGPCSVESEEHIKRMAMVAREGGATLLRGGAFKPRTTPYSFQGLGEEGLRFMREAADELGMDVITEIMDETHVPMAAKYTDVIQIGARNMQNFSLLKAVGKTQIPVALKRGLAGTIDDLLNAAEYIASGGNHNIMLIERGIRTFDNKYTRNTFDLAAVPVLQKLTHYPIIVDPSHAVGAWDLVAPMAYAGTASGASGMIVEIHDDPAHAFSDGAQSLKPDTYLTMTKHVFALKQLMDSWED</sequence>
<dbReference type="AlphaFoldDB" id="V6IWW1"/>
<dbReference type="GO" id="GO:0009073">
    <property type="term" value="P:aromatic amino acid family biosynthetic process"/>
    <property type="evidence" value="ECO:0007669"/>
    <property type="project" value="InterPro"/>
</dbReference>
<dbReference type="OrthoDB" id="9780456at2"/>
<reference evidence="3 4" key="1">
    <citation type="journal article" date="2013" name="Genome Announc.">
        <title>Genome Sequence of Sporolactobacillus laevolacticus DSM442, an Efficient Polymer-Grade D-Lactate Producer from Agricultural Waste Cottonseed as a Nitrogen Source.</title>
        <authorList>
            <person name="Wang H."/>
            <person name="Wang L."/>
            <person name="Ju J."/>
            <person name="Yu B."/>
            <person name="Ma Y."/>
        </authorList>
    </citation>
    <scope>NUCLEOTIDE SEQUENCE [LARGE SCALE GENOMIC DNA]</scope>
    <source>
        <strain evidence="3 4">DSM 442</strain>
    </source>
</reference>
<dbReference type="PANTHER" id="PTHR43018:SF2">
    <property type="entry name" value="PHOSPHO-2-DEHYDRO-3-DEOXYHEPTONATE ALDOLASE"/>
    <property type="match status" value="1"/>
</dbReference>
<accession>V6IWW1</accession>
<keyword evidence="1" id="KW-0808">Transferase</keyword>